<dbReference type="Gene3D" id="3.40.220.10">
    <property type="entry name" value="Leucine Aminopeptidase, subunit E, domain 1"/>
    <property type="match status" value="1"/>
</dbReference>
<proteinExistence type="predicted"/>
<dbReference type="SUPFAM" id="SSF52266">
    <property type="entry name" value="SGNH hydrolase"/>
    <property type="match status" value="1"/>
</dbReference>
<feature type="region of interest" description="Disordered" evidence="1">
    <location>
        <begin position="394"/>
        <end position="420"/>
    </location>
</feature>
<feature type="compositionally biased region" description="Low complexity" evidence="1">
    <location>
        <begin position="441"/>
        <end position="452"/>
    </location>
</feature>
<gene>
    <name evidence="2" type="ORF">g.31956</name>
</gene>
<dbReference type="InterPro" id="IPR043472">
    <property type="entry name" value="Macro_dom-like"/>
</dbReference>
<feature type="compositionally biased region" description="Low complexity" evidence="1">
    <location>
        <begin position="405"/>
        <end position="417"/>
    </location>
</feature>
<name>A0A1B6K9K7_9HEMI</name>
<evidence type="ECO:0000256" key="1">
    <source>
        <dbReference type="SAM" id="MobiDB-lite"/>
    </source>
</evidence>
<feature type="compositionally biased region" description="Polar residues" evidence="1">
    <location>
        <begin position="453"/>
        <end position="475"/>
    </location>
</feature>
<sequence length="475" mass="53104">PTHKSITKPNFKTNSKVKTNLLHKNTTLRPKLIILADSHGKKLSTMVEERSSLNVCSYVRPGAGFGQVVEEVGAITKSLTSSDYLLVMAGTNNVEKSGVNQLMSDVHKLINNVKHTNLLLATLPMRHDRWELDPKITKINAELENISKLHDGTVKLLPLHLLPRHMFTAHGLHMNRRGKNQAAKMIMNLARKKVVECEAEVQISTSALHGVKPMTMLNPNEINIVEANMSDMIEAFKDDTSVAFSHSISEDFHMSAGVAVVFRREFQRPKTTDYVQSRLTRQKRLNGATIYSLVTKSKYHGKPTLNDYNTAFTQLRQDFKKEQLKTLICSPMGCVRDEIELEHFACSIKEFQQNTGATVGIICYDEPSPRRQLRKGLSHSDFLRRLKIEIDKQVTEEATTSQQVSSDSSDSSNSNNNKNTVETASELLSRTTILAELETSSSTLESSLSPETNINSASNIGPNFLSKTNQLTKQV</sequence>
<dbReference type="InterPro" id="IPR036514">
    <property type="entry name" value="SGNH_hydro_sf"/>
</dbReference>
<feature type="non-terminal residue" evidence="2">
    <location>
        <position position="1"/>
    </location>
</feature>
<dbReference type="SUPFAM" id="SSF52949">
    <property type="entry name" value="Macro domain-like"/>
    <property type="match status" value="1"/>
</dbReference>
<evidence type="ECO:0000313" key="2">
    <source>
        <dbReference type="EMBL" id="JAT08139.1"/>
    </source>
</evidence>
<protein>
    <recommendedName>
        <fullName evidence="3">Macro domain-containing protein</fullName>
    </recommendedName>
</protein>
<organism evidence="2">
    <name type="scientific">Graphocephala atropunctata</name>
    <dbReference type="NCBI Taxonomy" id="36148"/>
    <lineage>
        <taxon>Eukaryota</taxon>
        <taxon>Metazoa</taxon>
        <taxon>Ecdysozoa</taxon>
        <taxon>Arthropoda</taxon>
        <taxon>Hexapoda</taxon>
        <taxon>Insecta</taxon>
        <taxon>Pterygota</taxon>
        <taxon>Neoptera</taxon>
        <taxon>Paraneoptera</taxon>
        <taxon>Hemiptera</taxon>
        <taxon>Auchenorrhyncha</taxon>
        <taxon>Membracoidea</taxon>
        <taxon>Cicadellidae</taxon>
        <taxon>Cicadellinae</taxon>
        <taxon>Cicadellini</taxon>
        <taxon>Graphocephala</taxon>
    </lineage>
</organism>
<accession>A0A1B6K9K7</accession>
<dbReference type="AlphaFoldDB" id="A0A1B6K9K7"/>
<reference evidence="2" key="1">
    <citation type="submission" date="2015-11" db="EMBL/GenBank/DDBJ databases">
        <title>De novo transcriptome assembly of four potential Pierce s Disease insect vectors from Arizona vineyards.</title>
        <authorList>
            <person name="Tassone E.E."/>
        </authorList>
    </citation>
    <scope>NUCLEOTIDE SEQUENCE</scope>
</reference>
<evidence type="ECO:0008006" key="3">
    <source>
        <dbReference type="Google" id="ProtNLM"/>
    </source>
</evidence>
<dbReference type="EMBL" id="GEBQ01031838">
    <property type="protein sequence ID" value="JAT08139.1"/>
    <property type="molecule type" value="Transcribed_RNA"/>
</dbReference>
<feature type="region of interest" description="Disordered" evidence="1">
    <location>
        <begin position="441"/>
        <end position="475"/>
    </location>
</feature>
<dbReference type="Gene3D" id="3.40.50.1110">
    <property type="entry name" value="SGNH hydrolase"/>
    <property type="match status" value="1"/>
</dbReference>